<comment type="subunit">
    <text evidence="4 11">Homodimer.</text>
</comment>
<dbReference type="HAMAP" id="MF_01023">
    <property type="entry name" value="HisC_aminotrans_2"/>
    <property type="match status" value="1"/>
</dbReference>
<dbReference type="EMBL" id="PIQE01000001">
    <property type="protein sequence ID" value="RUO74196.1"/>
    <property type="molecule type" value="Genomic_DNA"/>
</dbReference>
<dbReference type="UniPathway" id="UPA00031">
    <property type="reaction ID" value="UER00012"/>
</dbReference>
<protein>
    <recommendedName>
        <fullName evidence="11">Histidinol-phosphate aminotransferase</fullName>
        <ecNumber evidence="11">2.6.1.9</ecNumber>
    </recommendedName>
    <alternativeName>
        <fullName evidence="11">Imidazole acetol-phosphate transaminase</fullName>
    </alternativeName>
</protein>
<evidence type="ECO:0000256" key="2">
    <source>
        <dbReference type="ARBA" id="ARBA00005011"/>
    </source>
</evidence>
<dbReference type="AlphaFoldDB" id="A0A432Z8H9"/>
<dbReference type="STRING" id="1122124.GCA_000423165_00951"/>
<keyword evidence="14" id="KW-1185">Reference proteome</keyword>
<keyword evidence="7 11" id="KW-0808">Transferase</keyword>
<dbReference type="InterPro" id="IPR005861">
    <property type="entry name" value="HisP_aminotrans"/>
</dbReference>
<evidence type="ECO:0000256" key="7">
    <source>
        <dbReference type="ARBA" id="ARBA00022679"/>
    </source>
</evidence>
<reference evidence="14" key="1">
    <citation type="journal article" date="2018" name="Front. Microbiol.">
        <title>Genome-Based Analysis Reveals the Taxonomy and Diversity of the Family Idiomarinaceae.</title>
        <authorList>
            <person name="Liu Y."/>
            <person name="Lai Q."/>
            <person name="Shao Z."/>
        </authorList>
    </citation>
    <scope>NUCLEOTIDE SEQUENCE [LARGE SCALE GENOMIC DNA]</scope>
    <source>
        <strain evidence="14">c121</strain>
    </source>
</reference>
<comment type="similarity">
    <text evidence="3 11">Belongs to the class-II pyridoxal-phosphate-dependent aminotransferase family. Histidinol-phosphate aminotransferase subfamily.</text>
</comment>
<dbReference type="GO" id="GO:0004400">
    <property type="term" value="F:histidinol-phosphate transaminase activity"/>
    <property type="evidence" value="ECO:0007669"/>
    <property type="project" value="UniProtKB-UniRule"/>
</dbReference>
<dbReference type="RefSeq" id="WP_026861944.1">
    <property type="nucleotide sequence ID" value="NZ_PIQE01000001.1"/>
</dbReference>
<evidence type="ECO:0000259" key="12">
    <source>
        <dbReference type="Pfam" id="PF00155"/>
    </source>
</evidence>
<keyword evidence="6 11" id="KW-0028">Amino-acid biosynthesis</keyword>
<dbReference type="PANTHER" id="PTHR42885">
    <property type="entry name" value="HISTIDINOL-PHOSPHATE AMINOTRANSFERASE-RELATED"/>
    <property type="match status" value="1"/>
</dbReference>
<gene>
    <name evidence="11" type="primary">hisC</name>
    <name evidence="13" type="ORF">CWI80_02245</name>
</gene>
<dbReference type="InterPro" id="IPR015424">
    <property type="entry name" value="PyrdxlP-dep_Trfase"/>
</dbReference>
<evidence type="ECO:0000313" key="14">
    <source>
        <dbReference type="Proteomes" id="UP000287022"/>
    </source>
</evidence>
<proteinExistence type="inferred from homology"/>
<dbReference type="EC" id="2.6.1.9" evidence="11"/>
<evidence type="ECO:0000256" key="8">
    <source>
        <dbReference type="ARBA" id="ARBA00022898"/>
    </source>
</evidence>
<keyword evidence="5 11" id="KW-0032">Aminotransferase</keyword>
<dbReference type="InterPro" id="IPR015422">
    <property type="entry name" value="PyrdxlP-dep_Trfase_small"/>
</dbReference>
<name>A0A432Z8H9_9GAMM</name>
<dbReference type="Pfam" id="PF00155">
    <property type="entry name" value="Aminotran_1_2"/>
    <property type="match status" value="1"/>
</dbReference>
<dbReference type="InterPro" id="IPR015421">
    <property type="entry name" value="PyrdxlP-dep_Trfase_major"/>
</dbReference>
<dbReference type="Gene3D" id="3.90.1150.10">
    <property type="entry name" value="Aspartate Aminotransferase, domain 1"/>
    <property type="match status" value="1"/>
</dbReference>
<dbReference type="CDD" id="cd00609">
    <property type="entry name" value="AAT_like"/>
    <property type="match status" value="1"/>
</dbReference>
<organism evidence="13 14">
    <name type="scientific">Pseudidiomarina sediminum</name>
    <dbReference type="NCBI Taxonomy" id="431675"/>
    <lineage>
        <taxon>Bacteria</taxon>
        <taxon>Pseudomonadati</taxon>
        <taxon>Pseudomonadota</taxon>
        <taxon>Gammaproteobacteria</taxon>
        <taxon>Alteromonadales</taxon>
        <taxon>Idiomarinaceae</taxon>
        <taxon>Pseudidiomarina</taxon>
    </lineage>
</organism>
<keyword evidence="9 11" id="KW-0368">Histidine biosynthesis</keyword>
<sequence>MSAFVERLQRQHLATVKPYVSARRSASGGTVWLNANEAPTTPAASTQEQWFRYPDFQNTALNQAYADYAGVTREQILSCRGSDEAIELLIRSFCEPGQDAVMITTPTYGMYAISAATHGAQVVDCPLQAAEDGSLQLATEAMITRCLDRTQAKIKLIFICSPSNPLGNMVKTRALERLLDAVGNEALVILDQAYIEFVDSNHPQFDSAALLARYPQLVVLRTLSKAFGRAGLRCGFAIAAPEIIAVLSKVIAPYPLPSPTISEATHGLSCEAIMVMQQQLQRIAEQRERLIAALQQRAWVKKIWPSTTNFVLVNVADAQSLVQRCQQQGVLIRDQSSQPGLPQCIRISIGSADDITRLLEVLPA</sequence>
<evidence type="ECO:0000256" key="4">
    <source>
        <dbReference type="ARBA" id="ARBA00011738"/>
    </source>
</evidence>
<feature type="domain" description="Aminotransferase class I/classII large" evidence="12">
    <location>
        <begin position="38"/>
        <end position="362"/>
    </location>
</feature>
<evidence type="ECO:0000256" key="6">
    <source>
        <dbReference type="ARBA" id="ARBA00022605"/>
    </source>
</evidence>
<feature type="modified residue" description="N6-(pyridoxal phosphate)lysine" evidence="11">
    <location>
        <position position="225"/>
    </location>
</feature>
<comment type="pathway">
    <text evidence="2 11">Amino-acid biosynthesis; L-histidine biosynthesis; L-histidine from 5-phospho-alpha-D-ribose 1-diphosphate: step 7/9.</text>
</comment>
<comment type="catalytic activity">
    <reaction evidence="10 11">
        <text>L-histidinol phosphate + 2-oxoglutarate = 3-(imidazol-4-yl)-2-oxopropyl phosphate + L-glutamate</text>
        <dbReference type="Rhea" id="RHEA:23744"/>
        <dbReference type="ChEBI" id="CHEBI:16810"/>
        <dbReference type="ChEBI" id="CHEBI:29985"/>
        <dbReference type="ChEBI" id="CHEBI:57766"/>
        <dbReference type="ChEBI" id="CHEBI:57980"/>
        <dbReference type="EC" id="2.6.1.9"/>
    </reaction>
</comment>
<dbReference type="InterPro" id="IPR004839">
    <property type="entry name" value="Aminotransferase_I/II_large"/>
</dbReference>
<evidence type="ECO:0000256" key="3">
    <source>
        <dbReference type="ARBA" id="ARBA00007970"/>
    </source>
</evidence>
<dbReference type="GO" id="GO:0000105">
    <property type="term" value="P:L-histidine biosynthetic process"/>
    <property type="evidence" value="ECO:0007669"/>
    <property type="project" value="UniProtKB-UniRule"/>
</dbReference>
<dbReference type="SUPFAM" id="SSF53383">
    <property type="entry name" value="PLP-dependent transferases"/>
    <property type="match status" value="1"/>
</dbReference>
<dbReference type="PANTHER" id="PTHR42885:SF2">
    <property type="entry name" value="HISTIDINOL-PHOSPHATE AMINOTRANSFERASE"/>
    <property type="match status" value="1"/>
</dbReference>
<comment type="cofactor">
    <cofactor evidence="1 11">
        <name>pyridoxal 5'-phosphate</name>
        <dbReference type="ChEBI" id="CHEBI:597326"/>
    </cofactor>
</comment>
<accession>A0A432Z8H9</accession>
<evidence type="ECO:0000313" key="13">
    <source>
        <dbReference type="EMBL" id="RUO74196.1"/>
    </source>
</evidence>
<dbReference type="GO" id="GO:0030170">
    <property type="term" value="F:pyridoxal phosphate binding"/>
    <property type="evidence" value="ECO:0007669"/>
    <property type="project" value="InterPro"/>
</dbReference>
<comment type="caution">
    <text evidence="13">The sequence shown here is derived from an EMBL/GenBank/DDBJ whole genome shotgun (WGS) entry which is preliminary data.</text>
</comment>
<evidence type="ECO:0000256" key="5">
    <source>
        <dbReference type="ARBA" id="ARBA00022576"/>
    </source>
</evidence>
<keyword evidence="8 11" id="KW-0663">Pyridoxal phosphate</keyword>
<dbReference type="Proteomes" id="UP000287022">
    <property type="component" value="Unassembled WGS sequence"/>
</dbReference>
<evidence type="ECO:0000256" key="9">
    <source>
        <dbReference type="ARBA" id="ARBA00023102"/>
    </source>
</evidence>
<evidence type="ECO:0000256" key="11">
    <source>
        <dbReference type="HAMAP-Rule" id="MF_01023"/>
    </source>
</evidence>
<dbReference type="NCBIfam" id="TIGR01141">
    <property type="entry name" value="hisC"/>
    <property type="match status" value="1"/>
</dbReference>
<evidence type="ECO:0000256" key="1">
    <source>
        <dbReference type="ARBA" id="ARBA00001933"/>
    </source>
</evidence>
<dbReference type="Gene3D" id="3.40.640.10">
    <property type="entry name" value="Type I PLP-dependent aspartate aminotransferase-like (Major domain)"/>
    <property type="match status" value="1"/>
</dbReference>
<evidence type="ECO:0000256" key="10">
    <source>
        <dbReference type="ARBA" id="ARBA00047481"/>
    </source>
</evidence>